<dbReference type="FunFam" id="3.30.420.40:FF:000028">
    <property type="entry name" value="heat shock 70 kDa protein-like"/>
    <property type="match status" value="1"/>
</dbReference>
<dbReference type="InterPro" id="IPR043129">
    <property type="entry name" value="ATPase_NBD"/>
</dbReference>
<name>A0A821RMX5_9BILA</name>
<dbReference type="Gene3D" id="3.30.30.30">
    <property type="match status" value="1"/>
</dbReference>
<accession>A0A821RMX5</accession>
<dbReference type="GO" id="GO:0140662">
    <property type="term" value="F:ATP-dependent protein folding chaperone"/>
    <property type="evidence" value="ECO:0007669"/>
    <property type="project" value="InterPro"/>
</dbReference>
<organism evidence="4 5">
    <name type="scientific">Rotaria socialis</name>
    <dbReference type="NCBI Taxonomy" id="392032"/>
    <lineage>
        <taxon>Eukaryota</taxon>
        <taxon>Metazoa</taxon>
        <taxon>Spiralia</taxon>
        <taxon>Gnathifera</taxon>
        <taxon>Rotifera</taxon>
        <taxon>Eurotatoria</taxon>
        <taxon>Bdelloidea</taxon>
        <taxon>Philodinida</taxon>
        <taxon>Philodinidae</taxon>
        <taxon>Rotaria</taxon>
    </lineage>
</organism>
<evidence type="ECO:0000313" key="5">
    <source>
        <dbReference type="Proteomes" id="UP000663838"/>
    </source>
</evidence>
<gene>
    <name evidence="4" type="ORF">TOA249_LOCUS26107</name>
</gene>
<dbReference type="PANTHER" id="PTHR19375">
    <property type="entry name" value="HEAT SHOCK PROTEIN 70KDA"/>
    <property type="match status" value="1"/>
</dbReference>
<evidence type="ECO:0000256" key="2">
    <source>
        <dbReference type="ARBA" id="ARBA00022741"/>
    </source>
</evidence>
<protein>
    <submittedName>
        <fullName evidence="4">Uncharacterized protein</fullName>
    </submittedName>
</protein>
<evidence type="ECO:0000313" key="4">
    <source>
        <dbReference type="EMBL" id="CAF4841476.1"/>
    </source>
</evidence>
<keyword evidence="2" id="KW-0547">Nucleotide-binding</keyword>
<reference evidence="4" key="1">
    <citation type="submission" date="2021-02" db="EMBL/GenBank/DDBJ databases">
        <authorList>
            <person name="Nowell W R."/>
        </authorList>
    </citation>
    <scope>NUCLEOTIDE SEQUENCE</scope>
</reference>
<comment type="similarity">
    <text evidence="1">Belongs to the heat shock protein 70 family.</text>
</comment>
<dbReference type="GO" id="GO:0005524">
    <property type="term" value="F:ATP binding"/>
    <property type="evidence" value="ECO:0007669"/>
    <property type="project" value="UniProtKB-KW"/>
</dbReference>
<dbReference type="InterPro" id="IPR013126">
    <property type="entry name" value="Hsp_70_fam"/>
</dbReference>
<dbReference type="Proteomes" id="UP000663838">
    <property type="component" value="Unassembled WGS sequence"/>
</dbReference>
<dbReference type="Pfam" id="PF00012">
    <property type="entry name" value="HSP70"/>
    <property type="match status" value="1"/>
</dbReference>
<comment type="caution">
    <text evidence="4">The sequence shown here is derived from an EMBL/GenBank/DDBJ whole genome shotgun (WGS) entry which is preliminary data.</text>
</comment>
<evidence type="ECO:0000256" key="1">
    <source>
        <dbReference type="ARBA" id="ARBA00007381"/>
    </source>
</evidence>
<keyword evidence="3" id="KW-0067">ATP-binding</keyword>
<dbReference type="EMBL" id="CAJOBS010002975">
    <property type="protein sequence ID" value="CAF4841476.1"/>
    <property type="molecule type" value="Genomic_DNA"/>
</dbReference>
<dbReference type="SUPFAM" id="SSF53067">
    <property type="entry name" value="Actin-like ATPase domain"/>
    <property type="match status" value="1"/>
</dbReference>
<evidence type="ECO:0000256" key="3">
    <source>
        <dbReference type="ARBA" id="ARBA00022840"/>
    </source>
</evidence>
<sequence length="120" mass="13506">MYVAFTDSERLIGDSAKNQVAINLDNTVFAAKRLIARERVKTKDNYLLGNFPLTNIPSALRGVPPIDLSIKLTINDDKNCMGNFLDDDQTKAEEMIESNQCKMNKMEDVCSSIITKLYID</sequence>
<dbReference type="AlphaFoldDB" id="A0A821RMX5"/>
<proteinExistence type="inferred from homology"/>